<dbReference type="KEGG" id="scad:DN051_06645"/>
<proteinExistence type="predicted"/>
<feature type="region of interest" description="Disordered" evidence="1">
    <location>
        <begin position="73"/>
        <end position="92"/>
    </location>
</feature>
<reference evidence="2 3" key="1">
    <citation type="journal article" date="2019" name="Int. J. Syst. Evol. Microbiol.">
        <title>Streptomyces cadmiisoli sp. nov., a novel actinomycete isolated from cadmium-contaminated soil.</title>
        <authorList>
            <person name="Li K."/>
            <person name="Tang X."/>
            <person name="Zhao J."/>
            <person name="Guo Y."/>
            <person name="Tang Y."/>
            <person name="Gao J."/>
        </authorList>
    </citation>
    <scope>NUCLEOTIDE SEQUENCE [LARGE SCALE GENOMIC DNA]</scope>
    <source>
        <strain evidence="2 3">ZFG47</strain>
    </source>
</reference>
<evidence type="ECO:0000256" key="1">
    <source>
        <dbReference type="SAM" id="MobiDB-lite"/>
    </source>
</evidence>
<name>A0A2Z4IUS3_9ACTN</name>
<protein>
    <submittedName>
        <fullName evidence="2">Uncharacterized protein</fullName>
    </submittedName>
</protein>
<dbReference type="AlphaFoldDB" id="A0A2Z4IUS3"/>
<accession>A0A2Z4IUS3</accession>
<evidence type="ECO:0000313" key="2">
    <source>
        <dbReference type="EMBL" id="AWW36358.1"/>
    </source>
</evidence>
<evidence type="ECO:0000313" key="3">
    <source>
        <dbReference type="Proteomes" id="UP000249616"/>
    </source>
</evidence>
<organism evidence="2 3">
    <name type="scientific">Streptomyces cadmiisoli</name>
    <dbReference type="NCBI Taxonomy" id="2184053"/>
    <lineage>
        <taxon>Bacteria</taxon>
        <taxon>Bacillati</taxon>
        <taxon>Actinomycetota</taxon>
        <taxon>Actinomycetes</taxon>
        <taxon>Kitasatosporales</taxon>
        <taxon>Streptomycetaceae</taxon>
        <taxon>Streptomyces</taxon>
        <taxon>Streptomyces aurantiacus group</taxon>
    </lineage>
</organism>
<keyword evidence="3" id="KW-1185">Reference proteome</keyword>
<sequence>MAVELPRCCQAQGEGVEVDDVVQASFPAQAQSALAAVEVGSLKLGELAGEEGVDGDERDHEVVARVVEAVERAATRSEGSDPVGGQRGRHVSAAGEGDVAGRIAEDEAFALEGPEEAARRSVQAAGLVPAERLQGVFDVLLGDLAGSVRPSAIHASSVSPMAVA</sequence>
<dbReference type="Proteomes" id="UP000249616">
    <property type="component" value="Chromosome"/>
</dbReference>
<gene>
    <name evidence="2" type="ORF">DN051_06645</name>
</gene>
<dbReference type="EMBL" id="CP030073">
    <property type="protein sequence ID" value="AWW36358.1"/>
    <property type="molecule type" value="Genomic_DNA"/>
</dbReference>